<proteinExistence type="predicted"/>
<gene>
    <name evidence="1" type="ORF">GCM10011617_04830</name>
</gene>
<name>A0A918R6E4_9SPHN</name>
<dbReference type="EMBL" id="BMZD01000001">
    <property type="protein sequence ID" value="GGZ88876.1"/>
    <property type="molecule type" value="Genomic_DNA"/>
</dbReference>
<comment type="caution">
    <text evidence="1">The sequence shown here is derived from an EMBL/GenBank/DDBJ whole genome shotgun (WGS) entry which is preliminary data.</text>
</comment>
<sequence length="196" mass="19741">MSAPGHGHTLLAFLRLRATGCLHPEKVLPMSLVLAALLFAPAAGSPSAEPQPFFACPAGFTLETSAAPGPQRVVAVRCTAQRVAVPVCPAGSSLTVAAGPDTCLPGRGGTTAVVDGASNTIAFGESAPVRTGSTGTAAITDGTSNTIAIGETAAAPTPGCRLVGEVLRIDSQRTRDECIRTEVRAPTQPVTITSRG</sequence>
<dbReference type="Proteomes" id="UP000634139">
    <property type="component" value="Unassembled WGS sequence"/>
</dbReference>
<keyword evidence="2" id="KW-1185">Reference proteome</keyword>
<dbReference type="AlphaFoldDB" id="A0A918R6E4"/>
<evidence type="ECO:0000313" key="1">
    <source>
        <dbReference type="EMBL" id="GGZ88876.1"/>
    </source>
</evidence>
<protein>
    <submittedName>
        <fullName evidence="1">Uncharacterized protein</fullName>
    </submittedName>
</protein>
<reference evidence="1" key="1">
    <citation type="journal article" date="2014" name="Int. J. Syst. Evol. Microbiol.">
        <title>Complete genome sequence of Corynebacterium casei LMG S-19264T (=DSM 44701T), isolated from a smear-ripened cheese.</title>
        <authorList>
            <consortium name="US DOE Joint Genome Institute (JGI-PGF)"/>
            <person name="Walter F."/>
            <person name="Albersmeier A."/>
            <person name="Kalinowski J."/>
            <person name="Ruckert C."/>
        </authorList>
    </citation>
    <scope>NUCLEOTIDE SEQUENCE</scope>
    <source>
        <strain evidence="1">KCTC 32422</strain>
    </source>
</reference>
<accession>A0A918R6E4</accession>
<evidence type="ECO:0000313" key="2">
    <source>
        <dbReference type="Proteomes" id="UP000634139"/>
    </source>
</evidence>
<reference evidence="1" key="2">
    <citation type="submission" date="2020-09" db="EMBL/GenBank/DDBJ databases">
        <authorList>
            <person name="Sun Q."/>
            <person name="Kim S."/>
        </authorList>
    </citation>
    <scope>NUCLEOTIDE SEQUENCE</scope>
    <source>
        <strain evidence="1">KCTC 32422</strain>
    </source>
</reference>
<organism evidence="1 2">
    <name type="scientific">Novosphingobium arvoryzae</name>
    <dbReference type="NCBI Taxonomy" id="1256514"/>
    <lineage>
        <taxon>Bacteria</taxon>
        <taxon>Pseudomonadati</taxon>
        <taxon>Pseudomonadota</taxon>
        <taxon>Alphaproteobacteria</taxon>
        <taxon>Sphingomonadales</taxon>
        <taxon>Sphingomonadaceae</taxon>
        <taxon>Novosphingobium</taxon>
    </lineage>
</organism>